<dbReference type="Gene3D" id="2.60.40.2030">
    <property type="match status" value="1"/>
</dbReference>
<organism evidence="6 7">
    <name type="scientific">Cafeteria roenbergensis</name>
    <name type="common">Marine flagellate</name>
    <dbReference type="NCBI Taxonomy" id="33653"/>
    <lineage>
        <taxon>Eukaryota</taxon>
        <taxon>Sar</taxon>
        <taxon>Stramenopiles</taxon>
        <taxon>Bigyra</taxon>
        <taxon>Opalozoa</taxon>
        <taxon>Bicosoecida</taxon>
        <taxon>Cafeteriaceae</taxon>
        <taxon>Cafeteria</taxon>
    </lineage>
</organism>
<feature type="region of interest" description="Disordered" evidence="5">
    <location>
        <begin position="3059"/>
        <end position="3091"/>
    </location>
</feature>
<dbReference type="InterPro" id="IPR038081">
    <property type="entry name" value="CalX-like_sf"/>
</dbReference>
<evidence type="ECO:0000256" key="5">
    <source>
        <dbReference type="SAM" id="MobiDB-lite"/>
    </source>
</evidence>
<accession>A0A5A8CKK9</accession>
<evidence type="ECO:0000256" key="2">
    <source>
        <dbReference type="ARBA" id="ARBA00022737"/>
    </source>
</evidence>
<comment type="caution">
    <text evidence="6">The sequence shown here is derived from an EMBL/GenBank/DDBJ whole genome shotgun (WGS) entry which is preliminary data.</text>
</comment>
<dbReference type="InterPro" id="IPR013517">
    <property type="entry name" value="FG-GAP"/>
</dbReference>
<feature type="compositionally biased region" description="Basic and acidic residues" evidence="5">
    <location>
        <begin position="3147"/>
        <end position="3156"/>
    </location>
</feature>
<dbReference type="Pfam" id="PF14312">
    <property type="entry name" value="FG-GAP_2"/>
    <property type="match status" value="4"/>
</dbReference>
<keyword evidence="7" id="KW-1185">Reference proteome</keyword>
<dbReference type="OMA" id="IVQSENT"/>
<protein>
    <submittedName>
        <fullName evidence="6">Uncharacterized protein</fullName>
    </submittedName>
</protein>
<feature type="compositionally biased region" description="Pro residues" evidence="5">
    <location>
        <begin position="2677"/>
        <end position="2686"/>
    </location>
</feature>
<dbReference type="SUPFAM" id="SSF141072">
    <property type="entry name" value="CalX-like"/>
    <property type="match status" value="1"/>
</dbReference>
<proteinExistence type="predicted"/>
<sequence>MRRRVSRPRAAAALIAGAIVAIASSGVVGVAGSSLADVLAAVAELRVVVQPAGARGGEAFDTQPVVEAVDASGQRVGWLGNTTRVSAEVVEHGTGSRFLALNGSATSAFADFAPNGTAGEGTATFSGLSIAEAPAEGVVLRFALDFPAGVAAPWAASTAFNVSVGPAVRLGLRREPGAAEGGLAFRAQPVVEVQDAGGNRVDGDNSTTVTAALVVDAAAEGNATLSGAGVASALTMVRGSVSFRDLAIDVRGVGYVIRFTAVAGPAARNVTGAAAQVDSPPFTVGTGPTAAMRFVQAVGGARGGIPFLQQPVVELVDAGGNVNEEDNHSTVTVSVVADPTLPGLTATLSPAFLYHPYPLDEVRASVGNGSVYVNLTGSTAALQLDPPLLHGDRVTIGDGAWEYPPRGLPGALVRLVAVGGTERLRLDEPWAGPAAFDQRLTRQSPGLTARVVNGKASFVNLTLDRAGSGFRLLFTSSLRPDPEGTLLGRGRRGMGRVGYGFGYGADLPDPVAAYPNDYDPPFQVNRQDSGPAYLAASAEVSAHGFAAPWPGSAPAPNITLVTDHFVVGLGDPDHLRIDVPAAGAWAGGQPFLRQPVLSLRDAGGNLLVWQEGAVVTASLTADPTGGALPALSGFVNVSMVQGQAEFLNLAVSREGVGFQLSFHAAVPGWGSFSTSQRLDVLPSAEWQVSLPDAQPGDRAGESVAVSGDVLVAGSPHDRAPTKEIQIVETTGDSDSFVAEIQAVGTAADAQLEVQEILFESLSPHLGLASLDPSLPSTPWHPGANGSFAVLWGDRRTAPIPVQAAHAAFVQVVLEQEMTKAGSGALRVSERRFSEPVTDANGTAIGARQVTAWAVTFVGRDTGPVEQMRVDGSGLGAFEVALAPSAQPVATGASAQLPAARVRVQQVSEATVVDGAFTLSLTDTSGAQLVTPPVPHNATALQLRDAIQAHLGTGPVSVSRHAFAPSTSYPNPGPRPDVGGYGGFVWSVTFSPTSARYDPPTFVTDSSLMEGPGALAWASEVRRGRAPISGSFSLYFRGQGPSPPVPFDATASELEAAVEALPTVVDVSVDRAGPNAAGGFRWAVTFERTANVSVEWDSFVDDEGDSHFANVPAVDPDTDGISVSAAPFSGFLALPALAAPDGVLAGTGARVSVDHVQDRPTPYPWVGATMGRPGLGAGSVVVAERRQREWRVDPASGTGARLKGSDTGAQDHFGWSVAAAANGSVVVVGAPGAEANGVLEQQRIRCRADGGTFRLSWRGHATDPIPFSATAAQVQDALQLLPPLHSVMLAVDVSLVPGGDGLTPEQAAVLPVCSASNATGAAGQPGAELLGRATVVTFLWPQDGDMEPIEPAGAALSLSAAGQNETGFLAPLLAVEDDYVRGTRRSSGANATGVAAGAVYVFGRDEAARSAGTGNQWAQTARLEAPAGVSGMAGSMFGASIAASADTIVVGAPQSPSKQGDPLHGSVFVFVLTGNGNDREGLRPTPESGRWALSEHLFATTTNSQGETGALFGAAVALWGDTLAVGAPGQNEGAGQVFVFKRFMDRSQSFLIDQVISPPAGILGAPLAVAAASNAQFGAAVALGEDVLLVGAPGGLNPHRRSEGILGRERATGCALVFDRPDFGEFFQGRIGSDRQSIGSPREVLAPTAARSGDRVGHAVAVSGHVAVVGALESSLADATPRLEVQMVSTGLVRVSPGDVGFLETDAIPGEAASQPTNGTEASARLGGSFALQWRRRQVLASWRTPRSQGGRGVGGARRPSPVVWRSFQSRKLPFDAPARDVKRALEEDLGTGRVNVTRIGPAKDGGFRWLVTFVGLDDDVAPLSVPLLRPVGGALTPQAGSPATAAEVAVAAATSRSRAVASLDQAVIAVHRVSRAPDPVRGAAYLWRREPASTGLASGYLSAWWETAALSPFAHQRVDQFGWAVAVDGNTAVVGAPNRDQHNSGVNAGAAVAFDLGLLNVRIEGAAGAEASPGVLDASEGDGGIDVRVTRCGDSSWPCLVPSRPGIVPGVGPEAASEVYHVDAVSGTDWGVYDGPEPRAVGASGPAARWGLAADAARAPAIGPPFCLEASEGTQDCEFLRLGDRFGLATLTAFDVSAVSDFAPISGRPLAFSASNGSAADPPPVMVAHRPHLPTGTAPGAVWRAAAAGPAVAALPANSSTVRVVITDDTVAEAVDETLHVRLSLPGIQPLFAGHLWAAVRIGDDGDGTIDSTGYAQRITAEDDDGDGAGSAAPLSLEGEAQPAPPPQAMFGAAVAVRGAVAVSGAPGHLGQEAAGGGSNASAAGRAFLLRRVFGIWEVEQRLLPPPSMDIAGASFGAGVALSPGADVAAVSSSGRAGGSSAIALHIFRAPDASGFGKWELEASLLPVLGQGLEGGALSATDGFGETGSVALTAAPSAGQAAAGRASDGASLIAAVGCPGKEAVFVFRSAAAAGGGRRHVWAQTAVLRSSAWRPFRWLETWHMIPEAFGASVAASRSVGSGGSLVIGAPLGDHGNISLPTSYHQVLSLRSEVEWRARGAAYVFQFLEGADTAAAADPASAAARLGWPGASDPLATVGNTPSEHVGPELASANAIADAGVGVSAGASSPAAAPAGVWAEHARLVARRPDASTGGLSDRLGASVAVDGPQLIVGAPGSPAQPATTWDFEAGDLRGWTATGSAFDHQPTMGDNPRRRPGYPTPLGPGKPSPGTRLRGRYFVGTFENRTGNLTAIAAGDPTQPSPFMAGSVQGDGPTGTLTSDPFIIGGPLVSMLVGGGCDATSLFVELLVDGLPSRRATGTCSEEMRRVQWDVSRLMGRAARLRVSDLSSGAPWGHINVDDFRFAWDIGRYAGTPRAGAAYVYRRYAGGTNPREPCAGDLLGNASVLRCGWEQQARLAAADKRRAAMFGAAVAVDAATGTAAVGAPGHSPVHPDWAMPGFTPGVRVGLFGELDASPSGDAGLNALPRGSGHGVGQWLAAGDVVSSVGSPGGASSTLVPGWAPPPRFPPYLGTAGVVGTSAGNLWAGSLEGGGSLGAAQASFGPHDTIDAPFAAGAAAGAAVPLGLGIGAGFHSPWLGGDGSAIGSRGGESNPGARPAGLLGGSGPGGSTGKRFGSASSVGLQWFEAADGARTAGGQGPFDSGDSPFDYAWDGLSAASRARSSASAAAVDEELRRRRTTDGRWTQSGGTVRQYAPSMRRPQQGPAPGPPAAPAGEASWVGRGLGQAGPEGVLYLFRRDPERRGGEPQARLVDAPAWSQSTQHAAVRLPWSSVGAGSGSSLALDGDTLLAGAPRDSTDAPDAGSVTGLDVSLVRAGFESTDYAEARLGGRDLDTFGQRYRIAAVGSAVHSYAFPEGFHLGYAVVPVFRAGDRHGGGASDLNRTLHVRYATRGVTAQGVTARKAEACKLLPLFERSRARCGDYVDVAGVLEFAPGVSRRDIIIPLVDDDCPEPEAETLQIHLGTPGGVTFDGEEYAVTLRIDDDDLANDESTCLRPLQGQ</sequence>
<dbReference type="InterPro" id="IPR013519">
    <property type="entry name" value="Int_alpha_beta-p"/>
</dbReference>
<dbReference type="Proteomes" id="UP000323011">
    <property type="component" value="Unassembled WGS sequence"/>
</dbReference>
<evidence type="ECO:0000313" key="7">
    <source>
        <dbReference type="Proteomes" id="UP000323011"/>
    </source>
</evidence>
<reference evidence="6 7" key="1">
    <citation type="submission" date="2019-07" db="EMBL/GenBank/DDBJ databases">
        <title>Genomes of Cafeteria roenbergensis.</title>
        <authorList>
            <person name="Fischer M.G."/>
            <person name="Hackl T."/>
            <person name="Roman M."/>
        </authorList>
    </citation>
    <scope>NUCLEOTIDE SEQUENCE [LARGE SCALE GENOMIC DNA]</scope>
    <source>
        <strain evidence="6 7">BVI</strain>
    </source>
</reference>
<dbReference type="Gene3D" id="2.130.10.130">
    <property type="entry name" value="Integrin alpha, N-terminal"/>
    <property type="match status" value="1"/>
</dbReference>
<dbReference type="EMBL" id="VLTN01000018">
    <property type="protein sequence ID" value="KAA0153047.1"/>
    <property type="molecule type" value="Genomic_DNA"/>
</dbReference>
<keyword evidence="2" id="KW-0677">Repeat</keyword>
<dbReference type="InterPro" id="IPR028994">
    <property type="entry name" value="Integrin_alpha_N"/>
</dbReference>
<dbReference type="SMART" id="SM00191">
    <property type="entry name" value="Int_alpha"/>
    <property type="match status" value="5"/>
</dbReference>
<evidence type="ECO:0000256" key="4">
    <source>
        <dbReference type="PROSITE-ProRule" id="PRU00803"/>
    </source>
</evidence>
<dbReference type="PANTHER" id="PTHR36220:SF1">
    <property type="entry name" value="GAMMA TUBULIN COMPLEX COMPONENT C-TERMINAL DOMAIN-CONTAINING PROTEIN"/>
    <property type="match status" value="1"/>
</dbReference>
<feature type="region of interest" description="Disordered" evidence="5">
    <location>
        <begin position="3138"/>
        <end position="3198"/>
    </location>
</feature>
<evidence type="ECO:0000256" key="3">
    <source>
        <dbReference type="ARBA" id="ARBA00023180"/>
    </source>
</evidence>
<feature type="region of interest" description="Disordered" evidence="5">
    <location>
        <begin position="2220"/>
        <end position="2244"/>
    </location>
</feature>
<dbReference type="PROSITE" id="PS51470">
    <property type="entry name" value="FG_GAP"/>
    <property type="match status" value="1"/>
</dbReference>
<feature type="region of interest" description="Disordered" evidence="5">
    <location>
        <begin position="2657"/>
        <end position="2691"/>
    </location>
</feature>
<dbReference type="PANTHER" id="PTHR36220">
    <property type="entry name" value="UNNAMED PRODUCT"/>
    <property type="match status" value="1"/>
</dbReference>
<evidence type="ECO:0000256" key="1">
    <source>
        <dbReference type="ARBA" id="ARBA00022729"/>
    </source>
</evidence>
<keyword evidence="1" id="KW-0732">Signal</keyword>
<name>A0A5A8CKK9_CAFRO</name>
<gene>
    <name evidence="6" type="ORF">FNF29_03566</name>
</gene>
<feature type="compositionally biased region" description="Gly residues" evidence="5">
    <location>
        <begin position="3076"/>
        <end position="3086"/>
    </location>
</feature>
<feature type="repeat" description="FG-GAP" evidence="4">
    <location>
        <begin position="1422"/>
        <end position="1478"/>
    </location>
</feature>
<evidence type="ECO:0000313" key="6">
    <source>
        <dbReference type="EMBL" id="KAA0153047.1"/>
    </source>
</evidence>
<keyword evidence="3" id="KW-0325">Glycoprotein</keyword>